<sequence length="364" mass="41863">MKSSSIKYNILINFFISAILSIIVTLLMIFSIILGVHILIPRIYMKFIDAYNTSSCFMLSFIIGIFMLFILFMCLIFIKRMNKITNYIEEISQNVNRVANGELEINIPVKAKNELGILASDINKMAYSIKELMNKERQWEKQKNNLITNLSHDLRTPLTSILGFLELIANKKYKNDDELNHYCEVSLSKAKELKSSVDQLFEFTKISNGDVKVNKSNIYLQQLIEQATMGFIPAFESNDMEYRIFSRDMHLMINGDAILLVRAFENIISNSIKYGSDGRYFDINIEKENDMAAVSFINYGEIIEEENLKNLFKRLYRVEKTCDKKEGTGIGLAIVEAIVELHGGNIEVTSSKRKTEFKIKLPIN</sequence>
<keyword evidence="12" id="KW-0902">Two-component regulatory system</keyword>
<dbReference type="SUPFAM" id="SSF55874">
    <property type="entry name" value="ATPase domain of HSP90 chaperone/DNA topoisomerase II/histidine kinase"/>
    <property type="match status" value="1"/>
</dbReference>
<dbReference type="Gene3D" id="1.10.287.130">
    <property type="match status" value="1"/>
</dbReference>
<evidence type="ECO:0000313" key="17">
    <source>
        <dbReference type="EMBL" id="SHI68243.1"/>
    </source>
</evidence>
<feature type="transmembrane region" description="Helical" evidence="14">
    <location>
        <begin position="58"/>
        <end position="78"/>
    </location>
</feature>
<feature type="domain" description="HAMP" evidence="16">
    <location>
        <begin position="82"/>
        <end position="134"/>
    </location>
</feature>
<organism evidence="17 18">
    <name type="scientific">Clostridium cavendishii DSM 21758</name>
    <dbReference type="NCBI Taxonomy" id="1121302"/>
    <lineage>
        <taxon>Bacteria</taxon>
        <taxon>Bacillati</taxon>
        <taxon>Bacillota</taxon>
        <taxon>Clostridia</taxon>
        <taxon>Eubacteriales</taxon>
        <taxon>Clostridiaceae</taxon>
        <taxon>Clostridium</taxon>
    </lineage>
</organism>
<dbReference type="InterPro" id="IPR036890">
    <property type="entry name" value="HATPase_C_sf"/>
</dbReference>
<dbReference type="PROSITE" id="PS50885">
    <property type="entry name" value="HAMP"/>
    <property type="match status" value="1"/>
</dbReference>
<keyword evidence="11 14" id="KW-1133">Transmembrane helix</keyword>
<evidence type="ECO:0000256" key="7">
    <source>
        <dbReference type="ARBA" id="ARBA00022692"/>
    </source>
</evidence>
<dbReference type="PANTHER" id="PTHR45528">
    <property type="entry name" value="SENSOR HISTIDINE KINASE CPXA"/>
    <property type="match status" value="1"/>
</dbReference>
<proteinExistence type="predicted"/>
<gene>
    <name evidence="17" type="ORF">SAMN02745163_00634</name>
</gene>
<feature type="transmembrane region" description="Helical" evidence="14">
    <location>
        <begin position="12"/>
        <end position="38"/>
    </location>
</feature>
<dbReference type="Pfam" id="PF00672">
    <property type="entry name" value="HAMP"/>
    <property type="match status" value="1"/>
</dbReference>
<evidence type="ECO:0000259" key="16">
    <source>
        <dbReference type="PROSITE" id="PS50885"/>
    </source>
</evidence>
<dbReference type="GO" id="GO:0005524">
    <property type="term" value="F:ATP binding"/>
    <property type="evidence" value="ECO:0007669"/>
    <property type="project" value="UniProtKB-KW"/>
</dbReference>
<dbReference type="Gene3D" id="3.30.565.10">
    <property type="entry name" value="Histidine kinase-like ATPase, C-terminal domain"/>
    <property type="match status" value="1"/>
</dbReference>
<evidence type="ECO:0000256" key="12">
    <source>
        <dbReference type="ARBA" id="ARBA00023012"/>
    </source>
</evidence>
<dbReference type="Gene3D" id="6.10.340.10">
    <property type="match status" value="1"/>
</dbReference>
<evidence type="ECO:0000256" key="5">
    <source>
        <dbReference type="ARBA" id="ARBA00022553"/>
    </source>
</evidence>
<evidence type="ECO:0000256" key="4">
    <source>
        <dbReference type="ARBA" id="ARBA00022475"/>
    </source>
</evidence>
<dbReference type="InterPro" id="IPR003660">
    <property type="entry name" value="HAMP_dom"/>
</dbReference>
<dbReference type="SMART" id="SM00388">
    <property type="entry name" value="HisKA"/>
    <property type="match status" value="1"/>
</dbReference>
<evidence type="ECO:0000259" key="15">
    <source>
        <dbReference type="PROSITE" id="PS50109"/>
    </source>
</evidence>
<keyword evidence="8" id="KW-0547">Nucleotide-binding</keyword>
<dbReference type="InterPro" id="IPR005467">
    <property type="entry name" value="His_kinase_dom"/>
</dbReference>
<dbReference type="STRING" id="1121302.SAMN02745163_00634"/>
<dbReference type="GO" id="GO:0005886">
    <property type="term" value="C:plasma membrane"/>
    <property type="evidence" value="ECO:0007669"/>
    <property type="project" value="UniProtKB-SubCell"/>
</dbReference>
<comment type="catalytic activity">
    <reaction evidence="1">
        <text>ATP + protein L-histidine = ADP + protein N-phospho-L-histidine.</text>
        <dbReference type="EC" id="2.7.13.3"/>
    </reaction>
</comment>
<dbReference type="PRINTS" id="PR00344">
    <property type="entry name" value="BCTRLSENSOR"/>
</dbReference>
<dbReference type="Proteomes" id="UP000184310">
    <property type="component" value="Unassembled WGS sequence"/>
</dbReference>
<evidence type="ECO:0000313" key="18">
    <source>
        <dbReference type="Proteomes" id="UP000184310"/>
    </source>
</evidence>
<accession>A0A1M6D556</accession>
<dbReference type="PROSITE" id="PS50109">
    <property type="entry name" value="HIS_KIN"/>
    <property type="match status" value="1"/>
</dbReference>
<dbReference type="OrthoDB" id="9792991at2"/>
<evidence type="ECO:0000256" key="14">
    <source>
        <dbReference type="SAM" id="Phobius"/>
    </source>
</evidence>
<dbReference type="InterPro" id="IPR036097">
    <property type="entry name" value="HisK_dim/P_sf"/>
</dbReference>
<comment type="subcellular location">
    <subcellularLocation>
        <location evidence="2">Cell membrane</location>
        <topology evidence="2">Multi-pass membrane protein</topology>
    </subcellularLocation>
</comment>
<dbReference type="AlphaFoldDB" id="A0A1M6D556"/>
<keyword evidence="18" id="KW-1185">Reference proteome</keyword>
<keyword evidence="9" id="KW-0418">Kinase</keyword>
<evidence type="ECO:0000256" key="3">
    <source>
        <dbReference type="ARBA" id="ARBA00012438"/>
    </source>
</evidence>
<keyword evidence="6" id="KW-0808">Transferase</keyword>
<feature type="domain" description="Histidine kinase" evidence="15">
    <location>
        <begin position="149"/>
        <end position="364"/>
    </location>
</feature>
<dbReference type="SUPFAM" id="SSF158472">
    <property type="entry name" value="HAMP domain-like"/>
    <property type="match status" value="1"/>
</dbReference>
<dbReference type="PANTHER" id="PTHR45528:SF1">
    <property type="entry name" value="SENSOR HISTIDINE KINASE CPXA"/>
    <property type="match status" value="1"/>
</dbReference>
<dbReference type="EC" id="2.7.13.3" evidence="3"/>
<keyword evidence="4" id="KW-1003">Cell membrane</keyword>
<dbReference type="CDD" id="cd00082">
    <property type="entry name" value="HisKA"/>
    <property type="match status" value="1"/>
</dbReference>
<dbReference type="InterPro" id="IPR003594">
    <property type="entry name" value="HATPase_dom"/>
</dbReference>
<dbReference type="Pfam" id="PF02518">
    <property type="entry name" value="HATPase_c"/>
    <property type="match status" value="1"/>
</dbReference>
<evidence type="ECO:0000256" key="1">
    <source>
        <dbReference type="ARBA" id="ARBA00000085"/>
    </source>
</evidence>
<dbReference type="SMART" id="SM00387">
    <property type="entry name" value="HATPase_c"/>
    <property type="match status" value="1"/>
</dbReference>
<dbReference type="RefSeq" id="WP_072985204.1">
    <property type="nucleotide sequence ID" value="NZ_FQZB01000004.1"/>
</dbReference>
<keyword evidence="5" id="KW-0597">Phosphoprotein</keyword>
<evidence type="ECO:0000256" key="2">
    <source>
        <dbReference type="ARBA" id="ARBA00004651"/>
    </source>
</evidence>
<evidence type="ECO:0000256" key="10">
    <source>
        <dbReference type="ARBA" id="ARBA00022840"/>
    </source>
</evidence>
<keyword evidence="13 14" id="KW-0472">Membrane</keyword>
<evidence type="ECO:0000256" key="13">
    <source>
        <dbReference type="ARBA" id="ARBA00023136"/>
    </source>
</evidence>
<dbReference type="InterPro" id="IPR050398">
    <property type="entry name" value="HssS/ArlS-like"/>
</dbReference>
<evidence type="ECO:0000256" key="6">
    <source>
        <dbReference type="ARBA" id="ARBA00022679"/>
    </source>
</evidence>
<dbReference type="CDD" id="cd06225">
    <property type="entry name" value="HAMP"/>
    <property type="match status" value="1"/>
</dbReference>
<evidence type="ECO:0000256" key="11">
    <source>
        <dbReference type="ARBA" id="ARBA00022989"/>
    </source>
</evidence>
<evidence type="ECO:0000256" key="9">
    <source>
        <dbReference type="ARBA" id="ARBA00022777"/>
    </source>
</evidence>
<dbReference type="SUPFAM" id="SSF47384">
    <property type="entry name" value="Homodimeric domain of signal transducing histidine kinase"/>
    <property type="match status" value="1"/>
</dbReference>
<dbReference type="Pfam" id="PF00512">
    <property type="entry name" value="HisKA"/>
    <property type="match status" value="1"/>
</dbReference>
<name>A0A1M6D556_9CLOT</name>
<dbReference type="InterPro" id="IPR004358">
    <property type="entry name" value="Sig_transdc_His_kin-like_C"/>
</dbReference>
<reference evidence="17 18" key="1">
    <citation type="submission" date="2016-11" db="EMBL/GenBank/DDBJ databases">
        <authorList>
            <person name="Jaros S."/>
            <person name="Januszkiewicz K."/>
            <person name="Wedrychowicz H."/>
        </authorList>
    </citation>
    <scope>NUCLEOTIDE SEQUENCE [LARGE SCALE GENOMIC DNA]</scope>
    <source>
        <strain evidence="17 18">DSM 21758</strain>
    </source>
</reference>
<protein>
    <recommendedName>
        <fullName evidence="3">histidine kinase</fullName>
        <ecNumber evidence="3">2.7.13.3</ecNumber>
    </recommendedName>
</protein>
<dbReference type="GO" id="GO:0000155">
    <property type="term" value="F:phosphorelay sensor kinase activity"/>
    <property type="evidence" value="ECO:0007669"/>
    <property type="project" value="InterPro"/>
</dbReference>
<dbReference type="EMBL" id="FQZB01000004">
    <property type="protein sequence ID" value="SHI68243.1"/>
    <property type="molecule type" value="Genomic_DNA"/>
</dbReference>
<keyword evidence="10" id="KW-0067">ATP-binding</keyword>
<dbReference type="InterPro" id="IPR003661">
    <property type="entry name" value="HisK_dim/P_dom"/>
</dbReference>
<dbReference type="SMART" id="SM00304">
    <property type="entry name" value="HAMP"/>
    <property type="match status" value="1"/>
</dbReference>
<keyword evidence="7 14" id="KW-0812">Transmembrane</keyword>
<evidence type="ECO:0000256" key="8">
    <source>
        <dbReference type="ARBA" id="ARBA00022741"/>
    </source>
</evidence>